<evidence type="ECO:0000313" key="3">
    <source>
        <dbReference type="Proteomes" id="UP000030686"/>
    </source>
</evidence>
<sequence length="51" mass="5774">MHFISPDQPRLAQTRKTAFSATSDPAHQHESMTVANFPFVQYFPIGDTVRP</sequence>
<gene>
    <name evidence="2" type="ORF">PROQFM164_S01g001763</name>
</gene>
<dbReference type="AlphaFoldDB" id="W6QED7"/>
<protein>
    <submittedName>
        <fullName evidence="2">Genomic scaffold, ProqFM164S01</fullName>
    </submittedName>
</protein>
<evidence type="ECO:0000256" key="1">
    <source>
        <dbReference type="SAM" id="MobiDB-lite"/>
    </source>
</evidence>
<proteinExistence type="predicted"/>
<organism evidence="2 3">
    <name type="scientific">Penicillium roqueforti (strain FM164)</name>
    <dbReference type="NCBI Taxonomy" id="1365484"/>
    <lineage>
        <taxon>Eukaryota</taxon>
        <taxon>Fungi</taxon>
        <taxon>Dikarya</taxon>
        <taxon>Ascomycota</taxon>
        <taxon>Pezizomycotina</taxon>
        <taxon>Eurotiomycetes</taxon>
        <taxon>Eurotiomycetidae</taxon>
        <taxon>Eurotiales</taxon>
        <taxon>Aspergillaceae</taxon>
        <taxon>Penicillium</taxon>
    </lineage>
</organism>
<keyword evidence="3" id="KW-1185">Reference proteome</keyword>
<evidence type="ECO:0000313" key="2">
    <source>
        <dbReference type="EMBL" id="CDM27952.1"/>
    </source>
</evidence>
<feature type="compositionally biased region" description="Polar residues" evidence="1">
    <location>
        <begin position="14"/>
        <end position="25"/>
    </location>
</feature>
<accession>W6QED7</accession>
<dbReference type="Proteomes" id="UP000030686">
    <property type="component" value="Unassembled WGS sequence"/>
</dbReference>
<reference evidence="2" key="1">
    <citation type="journal article" date="2014" name="Nat. Commun.">
        <title>Multiple recent horizontal transfers of a large genomic region in cheese making fungi.</title>
        <authorList>
            <person name="Cheeseman K."/>
            <person name="Ropars J."/>
            <person name="Renault P."/>
            <person name="Dupont J."/>
            <person name="Gouzy J."/>
            <person name="Branca A."/>
            <person name="Abraham A.L."/>
            <person name="Ceppi M."/>
            <person name="Conseiller E."/>
            <person name="Debuchy R."/>
            <person name="Malagnac F."/>
            <person name="Goarin A."/>
            <person name="Silar P."/>
            <person name="Lacoste S."/>
            <person name="Sallet E."/>
            <person name="Bensimon A."/>
            <person name="Giraud T."/>
            <person name="Brygoo Y."/>
        </authorList>
    </citation>
    <scope>NUCLEOTIDE SEQUENCE [LARGE SCALE GENOMIC DNA]</scope>
    <source>
        <strain evidence="2">FM164</strain>
    </source>
</reference>
<feature type="region of interest" description="Disordered" evidence="1">
    <location>
        <begin position="1"/>
        <end position="27"/>
    </location>
</feature>
<dbReference type="EMBL" id="HG792015">
    <property type="protein sequence ID" value="CDM27952.1"/>
    <property type="molecule type" value="Genomic_DNA"/>
</dbReference>
<name>W6QED7_PENRF</name>